<name>A0A9D4QU81_DREPO</name>
<dbReference type="AlphaFoldDB" id="A0A9D4QU81"/>
<keyword evidence="3" id="KW-1185">Reference proteome</keyword>
<dbReference type="Proteomes" id="UP000828390">
    <property type="component" value="Unassembled WGS sequence"/>
</dbReference>
<sequence>MVFITRTGERAEVEANLVDDWKKPLPTICEGFQPVDIYSMDWAVKKGHHDLLATLMEPATK</sequence>
<organism evidence="2 3">
    <name type="scientific">Dreissena polymorpha</name>
    <name type="common">Zebra mussel</name>
    <name type="synonym">Mytilus polymorpha</name>
    <dbReference type="NCBI Taxonomy" id="45954"/>
    <lineage>
        <taxon>Eukaryota</taxon>
        <taxon>Metazoa</taxon>
        <taxon>Spiralia</taxon>
        <taxon>Lophotrochozoa</taxon>
        <taxon>Mollusca</taxon>
        <taxon>Bivalvia</taxon>
        <taxon>Autobranchia</taxon>
        <taxon>Heteroconchia</taxon>
        <taxon>Euheterodonta</taxon>
        <taxon>Imparidentia</taxon>
        <taxon>Neoheterodontei</taxon>
        <taxon>Myida</taxon>
        <taxon>Dreissenoidea</taxon>
        <taxon>Dreissenidae</taxon>
        <taxon>Dreissena</taxon>
    </lineage>
</organism>
<dbReference type="EMBL" id="JAIWYP010000004">
    <property type="protein sequence ID" value="KAH3842835.1"/>
    <property type="molecule type" value="Genomic_DNA"/>
</dbReference>
<evidence type="ECO:0000313" key="3">
    <source>
        <dbReference type="Proteomes" id="UP000828390"/>
    </source>
</evidence>
<dbReference type="EMBL" id="JAIWYP010000004">
    <property type="protein sequence ID" value="KAH3842837.1"/>
    <property type="molecule type" value="Genomic_DNA"/>
</dbReference>
<gene>
    <name evidence="1" type="ORF">DPMN_116339</name>
    <name evidence="2" type="ORF">DPMN_116341</name>
</gene>
<reference evidence="2" key="2">
    <citation type="submission" date="2020-11" db="EMBL/GenBank/DDBJ databases">
        <authorList>
            <person name="McCartney M.A."/>
            <person name="Auch B."/>
            <person name="Kono T."/>
            <person name="Mallez S."/>
            <person name="Becker A."/>
            <person name="Gohl D.M."/>
            <person name="Silverstein K.A.T."/>
            <person name="Koren S."/>
            <person name="Bechman K.B."/>
            <person name="Herman A."/>
            <person name="Abrahante J.E."/>
            <person name="Garbe J."/>
        </authorList>
    </citation>
    <scope>NUCLEOTIDE SEQUENCE</scope>
    <source>
        <strain evidence="2">Duluth1</strain>
        <tissue evidence="2">Whole animal</tissue>
    </source>
</reference>
<evidence type="ECO:0000313" key="2">
    <source>
        <dbReference type="EMBL" id="KAH3842837.1"/>
    </source>
</evidence>
<accession>A0A9D4QU81</accession>
<proteinExistence type="predicted"/>
<comment type="caution">
    <text evidence="2">The sequence shown here is derived from an EMBL/GenBank/DDBJ whole genome shotgun (WGS) entry which is preliminary data.</text>
</comment>
<evidence type="ECO:0000313" key="1">
    <source>
        <dbReference type="EMBL" id="KAH3842835.1"/>
    </source>
</evidence>
<protein>
    <submittedName>
        <fullName evidence="2">Uncharacterized protein</fullName>
    </submittedName>
</protein>
<reference evidence="2" key="1">
    <citation type="journal article" date="2019" name="bioRxiv">
        <title>The Genome of the Zebra Mussel, Dreissena polymorpha: A Resource for Invasive Species Research.</title>
        <authorList>
            <person name="McCartney M.A."/>
            <person name="Auch B."/>
            <person name="Kono T."/>
            <person name="Mallez S."/>
            <person name="Zhang Y."/>
            <person name="Obille A."/>
            <person name="Becker A."/>
            <person name="Abrahante J.E."/>
            <person name="Garbe J."/>
            <person name="Badalamenti J.P."/>
            <person name="Herman A."/>
            <person name="Mangelson H."/>
            <person name="Liachko I."/>
            <person name="Sullivan S."/>
            <person name="Sone E.D."/>
            <person name="Koren S."/>
            <person name="Silverstein K.A.T."/>
            <person name="Beckman K.B."/>
            <person name="Gohl D.M."/>
        </authorList>
    </citation>
    <scope>NUCLEOTIDE SEQUENCE</scope>
    <source>
        <strain evidence="2">Duluth1</strain>
        <tissue evidence="2">Whole animal</tissue>
    </source>
</reference>